<accession>A0ABV6HHP2</accession>
<evidence type="ECO:0000313" key="3">
    <source>
        <dbReference type="Proteomes" id="UP001589774"/>
    </source>
</evidence>
<dbReference type="InterPro" id="IPR001173">
    <property type="entry name" value="Glyco_trans_2-like"/>
</dbReference>
<evidence type="ECO:0000313" key="2">
    <source>
        <dbReference type="EMBL" id="MFC0318104.1"/>
    </source>
</evidence>
<dbReference type="InterPro" id="IPR029044">
    <property type="entry name" value="Nucleotide-diphossugar_trans"/>
</dbReference>
<feature type="domain" description="Glycosyltransferase 2-like" evidence="1">
    <location>
        <begin position="10"/>
        <end position="167"/>
    </location>
</feature>
<keyword evidence="2" id="KW-0808">Transferase</keyword>
<name>A0ABV6HHP2_9SPHI</name>
<dbReference type="PANTHER" id="PTHR43685:SF2">
    <property type="entry name" value="GLYCOSYLTRANSFERASE 2-LIKE DOMAIN-CONTAINING PROTEIN"/>
    <property type="match status" value="1"/>
</dbReference>
<evidence type="ECO:0000259" key="1">
    <source>
        <dbReference type="Pfam" id="PF00535"/>
    </source>
</evidence>
<gene>
    <name evidence="2" type="ORF">ACFFI0_07275</name>
</gene>
<dbReference type="EC" id="2.4.-.-" evidence="2"/>
<dbReference type="Proteomes" id="UP001589774">
    <property type="component" value="Unassembled WGS sequence"/>
</dbReference>
<keyword evidence="3" id="KW-1185">Reference proteome</keyword>
<dbReference type="EMBL" id="JBHLWO010000001">
    <property type="protein sequence ID" value="MFC0318104.1"/>
    <property type="molecule type" value="Genomic_DNA"/>
</dbReference>
<dbReference type="SUPFAM" id="SSF53448">
    <property type="entry name" value="Nucleotide-diphospho-sugar transferases"/>
    <property type="match status" value="1"/>
</dbReference>
<reference evidence="2 3" key="1">
    <citation type="submission" date="2024-09" db="EMBL/GenBank/DDBJ databases">
        <authorList>
            <person name="Sun Q."/>
            <person name="Mori K."/>
        </authorList>
    </citation>
    <scope>NUCLEOTIDE SEQUENCE [LARGE SCALE GENOMIC DNA]</scope>
    <source>
        <strain evidence="2 3">CCM 7765</strain>
    </source>
</reference>
<dbReference type="Pfam" id="PF00535">
    <property type="entry name" value="Glycos_transf_2"/>
    <property type="match status" value="1"/>
</dbReference>
<protein>
    <submittedName>
        <fullName evidence="2">Glycosyltransferase family 2 protein</fullName>
        <ecNumber evidence="2">2.4.-.-</ecNumber>
    </submittedName>
</protein>
<keyword evidence="2" id="KW-0328">Glycosyltransferase</keyword>
<proteinExistence type="predicted"/>
<comment type="caution">
    <text evidence="2">The sequence shown here is derived from an EMBL/GenBank/DDBJ whole genome shotgun (WGS) entry which is preliminary data.</text>
</comment>
<dbReference type="GO" id="GO:0016757">
    <property type="term" value="F:glycosyltransferase activity"/>
    <property type="evidence" value="ECO:0007669"/>
    <property type="project" value="UniProtKB-KW"/>
</dbReference>
<dbReference type="InterPro" id="IPR050834">
    <property type="entry name" value="Glycosyltransf_2"/>
</dbReference>
<dbReference type="PANTHER" id="PTHR43685">
    <property type="entry name" value="GLYCOSYLTRANSFERASE"/>
    <property type="match status" value="1"/>
</dbReference>
<dbReference type="RefSeq" id="WP_130856192.1">
    <property type="nucleotide sequence ID" value="NZ_JBHLWO010000001.1"/>
</dbReference>
<organism evidence="2 3">
    <name type="scientific">Olivibacter oleidegradans</name>
    <dbReference type="NCBI Taxonomy" id="760123"/>
    <lineage>
        <taxon>Bacteria</taxon>
        <taxon>Pseudomonadati</taxon>
        <taxon>Bacteroidota</taxon>
        <taxon>Sphingobacteriia</taxon>
        <taxon>Sphingobacteriales</taxon>
        <taxon>Sphingobacteriaceae</taxon>
        <taxon>Olivibacter</taxon>
    </lineage>
</organism>
<sequence>MKELSITFVSIIIPTYRDWPRLALCISHLKKQSWPTSNFEVIVVNNDPNDFVPSSIMNDLPQNFSIINEQKSGSYAARNAGIQLAKGNILGFTDSDCIPDKDWIRNAVTLFNAKACDRIGGAIEIFYDNEEKPTDAELYEKVFAFKQAETVNASGACVTGNMFSYRYVFDKIGLFNETLFSGGDYEWARRASDAGFSIIYGEDVKIFHPARKSMQELIKKAKRVGGGTAHQLLGAKGAAIRDYLNTFEPSRYALHMLRLYGGELSLWQRLKVFGLRLYIKHTMNLEKMKVVFGKKANRE</sequence>
<dbReference type="Gene3D" id="3.90.550.10">
    <property type="entry name" value="Spore Coat Polysaccharide Biosynthesis Protein SpsA, Chain A"/>
    <property type="match status" value="1"/>
</dbReference>